<comment type="caution">
    <text evidence="1">The sequence shown here is derived from an EMBL/GenBank/DDBJ whole genome shotgun (WGS) entry which is preliminary data.</text>
</comment>
<dbReference type="Proteomes" id="UP001221898">
    <property type="component" value="Unassembled WGS sequence"/>
</dbReference>
<name>A0AAD7S2R5_9TELE</name>
<reference evidence="1" key="1">
    <citation type="journal article" date="2023" name="Science">
        <title>Genome structures resolve the early diversification of teleost fishes.</title>
        <authorList>
            <person name="Parey E."/>
            <person name="Louis A."/>
            <person name="Montfort J."/>
            <person name="Bouchez O."/>
            <person name="Roques C."/>
            <person name="Iampietro C."/>
            <person name="Lluch J."/>
            <person name="Castinel A."/>
            <person name="Donnadieu C."/>
            <person name="Desvignes T."/>
            <person name="Floi Bucao C."/>
            <person name="Jouanno E."/>
            <person name="Wen M."/>
            <person name="Mejri S."/>
            <person name="Dirks R."/>
            <person name="Jansen H."/>
            <person name="Henkel C."/>
            <person name="Chen W.J."/>
            <person name="Zahm M."/>
            <person name="Cabau C."/>
            <person name="Klopp C."/>
            <person name="Thompson A.W."/>
            <person name="Robinson-Rechavi M."/>
            <person name="Braasch I."/>
            <person name="Lecointre G."/>
            <person name="Bobe J."/>
            <person name="Postlethwait J.H."/>
            <person name="Berthelot C."/>
            <person name="Roest Crollius H."/>
            <person name="Guiguen Y."/>
        </authorList>
    </citation>
    <scope>NUCLEOTIDE SEQUENCE</scope>
    <source>
        <strain evidence="1">NC1722</strain>
    </source>
</reference>
<organism evidence="1 2">
    <name type="scientific">Aldrovandia affinis</name>
    <dbReference type="NCBI Taxonomy" id="143900"/>
    <lineage>
        <taxon>Eukaryota</taxon>
        <taxon>Metazoa</taxon>
        <taxon>Chordata</taxon>
        <taxon>Craniata</taxon>
        <taxon>Vertebrata</taxon>
        <taxon>Euteleostomi</taxon>
        <taxon>Actinopterygii</taxon>
        <taxon>Neopterygii</taxon>
        <taxon>Teleostei</taxon>
        <taxon>Notacanthiformes</taxon>
        <taxon>Halosauridae</taxon>
        <taxon>Aldrovandia</taxon>
    </lineage>
</organism>
<evidence type="ECO:0000313" key="1">
    <source>
        <dbReference type="EMBL" id="KAJ8394672.1"/>
    </source>
</evidence>
<proteinExistence type="predicted"/>
<accession>A0AAD7S2R5</accession>
<gene>
    <name evidence="1" type="ORF">AAFF_G00044750</name>
</gene>
<dbReference type="AlphaFoldDB" id="A0AAD7S2R5"/>
<evidence type="ECO:0000313" key="2">
    <source>
        <dbReference type="Proteomes" id="UP001221898"/>
    </source>
</evidence>
<sequence>MWSFQSEGNFELESELPCSLKRRLPVLLVPVIESLPPWATLLPVMHRPMGLLARTVALARFGLGTSSRGPSTHKDTALTR</sequence>
<keyword evidence="2" id="KW-1185">Reference proteome</keyword>
<protein>
    <submittedName>
        <fullName evidence="1">Uncharacterized protein</fullName>
    </submittedName>
</protein>
<dbReference type="EMBL" id="JAINUG010000124">
    <property type="protein sequence ID" value="KAJ8394672.1"/>
    <property type="molecule type" value="Genomic_DNA"/>
</dbReference>